<proteinExistence type="predicted"/>
<sequence>MASTDPTADLANQLEPDDEQSSEQDSAYGDDDLISERTSLFSDIMKYREEVHDTFVSAFSPDTDTWLLGQNGRRYHGYKDGAYLLALQHHHIFNLANGGKLYLAPIERPARVLDVGTGTGIWAMDFGDAHEESHVIGIDLSPIQPAWWGSPIVSDEQFRLLLILSRVAPNVEFLVDDAEDLWLGNTYDYIHIRMLSGAIKDWPGLLAKAFDHMNPGGWIELTEFEVWLHSHNNSLHRAPDIQTWQEGLREAAALIGRRFDVAVNLENWVRQANFTNVTQHKIIVPAAPWPKNKELKTLGAYQLLNMLDAASSYGQAHFTRVLGWSADEYAVLSAKVRSQLKDRTLQLYSDLYTVYARKPMTAP</sequence>
<accession>U1HKC7</accession>
<evidence type="ECO:0000313" key="3">
    <source>
        <dbReference type="Proteomes" id="UP000019373"/>
    </source>
</evidence>
<evidence type="ECO:0008006" key="4">
    <source>
        <dbReference type="Google" id="ProtNLM"/>
    </source>
</evidence>
<dbReference type="OrthoDB" id="2013972at2759"/>
<dbReference type="eggNOG" id="ENOG502T2XM">
    <property type="taxonomic scope" value="Eukaryota"/>
</dbReference>
<dbReference type="EMBL" id="KE721424">
    <property type="protein sequence ID" value="ERF69404.1"/>
    <property type="molecule type" value="Genomic_DNA"/>
</dbReference>
<dbReference type="CDD" id="cd02440">
    <property type="entry name" value="AdoMet_MTases"/>
    <property type="match status" value="1"/>
</dbReference>
<dbReference type="SUPFAM" id="SSF53335">
    <property type="entry name" value="S-adenosyl-L-methionine-dependent methyltransferases"/>
    <property type="match status" value="1"/>
</dbReference>
<feature type="region of interest" description="Disordered" evidence="1">
    <location>
        <begin position="1"/>
        <end position="29"/>
    </location>
</feature>
<dbReference type="HOGENOM" id="CLU_010595_7_1_1"/>
<dbReference type="InterPro" id="IPR029063">
    <property type="entry name" value="SAM-dependent_MTases_sf"/>
</dbReference>
<dbReference type="PANTHER" id="PTHR43591:SF24">
    <property type="entry name" value="2-METHOXY-6-POLYPRENYL-1,4-BENZOQUINOL METHYLASE, MITOCHONDRIAL"/>
    <property type="match status" value="1"/>
</dbReference>
<evidence type="ECO:0000256" key="1">
    <source>
        <dbReference type="SAM" id="MobiDB-lite"/>
    </source>
</evidence>
<dbReference type="RefSeq" id="XP_007804953.1">
    <property type="nucleotide sequence ID" value="XM_007806762.1"/>
</dbReference>
<dbReference type="GeneID" id="19240896"/>
<name>U1HKC7_ENDPU</name>
<dbReference type="GO" id="GO:0008168">
    <property type="term" value="F:methyltransferase activity"/>
    <property type="evidence" value="ECO:0007669"/>
    <property type="project" value="TreeGrafter"/>
</dbReference>
<keyword evidence="3" id="KW-1185">Reference proteome</keyword>
<evidence type="ECO:0000313" key="2">
    <source>
        <dbReference type="EMBL" id="ERF69404.1"/>
    </source>
</evidence>
<dbReference type="OMA" id="EVWIRSE"/>
<reference evidence="3" key="1">
    <citation type="journal article" date="2014" name="BMC Genomics">
        <title>Genome characteristics reveal the impact of lichenization on lichen-forming fungus Endocarpon pusillum Hedwig (Verrucariales, Ascomycota).</title>
        <authorList>
            <person name="Wang Y.-Y."/>
            <person name="Liu B."/>
            <person name="Zhang X.-Y."/>
            <person name="Zhou Q.-M."/>
            <person name="Zhang T."/>
            <person name="Li H."/>
            <person name="Yu Y.-F."/>
            <person name="Zhang X.-L."/>
            <person name="Hao X.-Y."/>
            <person name="Wang M."/>
            <person name="Wang L."/>
            <person name="Wei J.-C."/>
        </authorList>
    </citation>
    <scope>NUCLEOTIDE SEQUENCE [LARGE SCALE GENOMIC DNA]</scope>
    <source>
        <strain evidence="3">Z07020 / HMAS-L-300199</strain>
    </source>
</reference>
<dbReference type="AlphaFoldDB" id="U1HKC7"/>
<organism evidence="2 3">
    <name type="scientific">Endocarpon pusillum (strain Z07020 / HMAS-L-300199)</name>
    <name type="common">Lichen-forming fungus</name>
    <dbReference type="NCBI Taxonomy" id="1263415"/>
    <lineage>
        <taxon>Eukaryota</taxon>
        <taxon>Fungi</taxon>
        <taxon>Dikarya</taxon>
        <taxon>Ascomycota</taxon>
        <taxon>Pezizomycotina</taxon>
        <taxon>Eurotiomycetes</taxon>
        <taxon>Chaetothyriomycetidae</taxon>
        <taxon>Verrucariales</taxon>
        <taxon>Verrucariaceae</taxon>
        <taxon>Endocarpon</taxon>
    </lineage>
</organism>
<dbReference type="PANTHER" id="PTHR43591">
    <property type="entry name" value="METHYLTRANSFERASE"/>
    <property type="match status" value="1"/>
</dbReference>
<dbReference type="Gene3D" id="3.40.50.150">
    <property type="entry name" value="Vaccinia Virus protein VP39"/>
    <property type="match status" value="1"/>
</dbReference>
<dbReference type="Pfam" id="PF13489">
    <property type="entry name" value="Methyltransf_23"/>
    <property type="match status" value="1"/>
</dbReference>
<dbReference type="Proteomes" id="UP000019373">
    <property type="component" value="Unassembled WGS sequence"/>
</dbReference>
<protein>
    <recommendedName>
        <fullName evidence="4">Methyltransferase domain-containing protein</fullName>
    </recommendedName>
</protein>
<feature type="compositionally biased region" description="Acidic residues" evidence="1">
    <location>
        <begin position="15"/>
        <end position="29"/>
    </location>
</feature>
<gene>
    <name evidence="2" type="ORF">EPUS_05949</name>
</gene>